<keyword evidence="5" id="KW-1185">Reference proteome</keyword>
<dbReference type="InterPro" id="IPR029044">
    <property type="entry name" value="Nucleotide-diphossugar_trans"/>
</dbReference>
<dbReference type="RefSeq" id="WP_315571002.1">
    <property type="nucleotide sequence ID" value="NZ_CP118868.1"/>
</dbReference>
<dbReference type="EMBL" id="CP118868">
    <property type="protein sequence ID" value="WEG34983.1"/>
    <property type="molecule type" value="Genomic_DNA"/>
</dbReference>
<evidence type="ECO:0000256" key="1">
    <source>
        <dbReference type="ARBA" id="ARBA00022679"/>
    </source>
</evidence>
<evidence type="ECO:0000256" key="2">
    <source>
        <dbReference type="ARBA" id="ARBA00022695"/>
    </source>
</evidence>
<dbReference type="InterPro" id="IPR034683">
    <property type="entry name" value="IspD/TarI"/>
</dbReference>
<sequence length="283" mass="32555">MMNNLTINFLLLAAGQGQRFGQAVNKLLYKYNGEVIFSRLWRRLTEYIDVYYRNPENFRRRLQQEAEELSYPPTKKAQLLALSAQINLKFRLIIATRKEERELFAPLCYTENPVEICFVDGSFAREATAIQALRSINLPESSVAPVTFTPAEELFFIHDAARLQVSDELLDRLLINAWLYHTAIPMLPLSDSVVYFNAGENNKPEHLDRSRLFALQTPQVFSSAALSYLLSFLPPVTAEHKSFYEHFTDDSSLYAAYGGDIRYVKGEENNFKLTSFSDLERLK</sequence>
<reference evidence="4 5" key="1">
    <citation type="submission" date="2023-02" db="EMBL/GenBank/DDBJ databases">
        <title>Novel Oscillospiraceae bacterial genomes.</title>
        <authorList>
            <person name="Srinivasan S."/>
            <person name="Austin M.N."/>
            <person name="Fiedler T.L."/>
            <person name="Strenk S.M."/>
            <person name="Agnew K.J."/>
            <person name="Nagana Gowda G.A."/>
            <person name="Raftery D."/>
            <person name="Beamer M.A."/>
            <person name="Achilles S.L."/>
            <person name="Wiesenfeld H.C."/>
            <person name="Fredricks D.N."/>
            <person name="Hillier S.L."/>
        </authorList>
    </citation>
    <scope>NUCLEOTIDE SEQUENCE [LARGE SCALE GENOMIC DNA]</scope>
    <source>
        <strain evidence="4 5">CHIC02 1186E3-8</strain>
    </source>
</reference>
<gene>
    <name evidence="4" type="ORF">PYS61_03280</name>
</gene>
<dbReference type="PANTHER" id="PTHR32125">
    <property type="entry name" value="2-C-METHYL-D-ERYTHRITOL 4-PHOSPHATE CYTIDYLYLTRANSFERASE, CHLOROPLASTIC"/>
    <property type="match status" value="1"/>
</dbReference>
<protein>
    <submittedName>
        <fullName evidence="4">2-C-methyl-D-erythritol 4-phosphate cytidylyltransferase</fullName>
    </submittedName>
</protein>
<keyword evidence="1" id="KW-0808">Transferase</keyword>
<dbReference type="SUPFAM" id="SSF53448">
    <property type="entry name" value="Nucleotide-diphospho-sugar transferases"/>
    <property type="match status" value="2"/>
</dbReference>
<evidence type="ECO:0000313" key="5">
    <source>
        <dbReference type="Proteomes" id="UP001220478"/>
    </source>
</evidence>
<proteinExistence type="predicted"/>
<dbReference type="GO" id="GO:0016779">
    <property type="term" value="F:nucleotidyltransferase activity"/>
    <property type="evidence" value="ECO:0007669"/>
    <property type="project" value="UniProtKB-KW"/>
</dbReference>
<keyword evidence="3" id="KW-0414">Isoprene biosynthesis</keyword>
<dbReference type="Gene3D" id="3.90.550.10">
    <property type="entry name" value="Spore Coat Polysaccharide Biosynthesis Protein SpsA, Chain A"/>
    <property type="match status" value="1"/>
</dbReference>
<dbReference type="PANTHER" id="PTHR32125:SF4">
    <property type="entry name" value="2-C-METHYL-D-ERYTHRITOL 4-PHOSPHATE CYTIDYLYLTRANSFERASE, CHLOROPLASTIC"/>
    <property type="match status" value="1"/>
</dbReference>
<keyword evidence="2 4" id="KW-0548">Nucleotidyltransferase</keyword>
<evidence type="ECO:0000313" key="4">
    <source>
        <dbReference type="EMBL" id="WEG34983.1"/>
    </source>
</evidence>
<name>A0ABY8C6M6_9FIRM</name>
<organism evidence="4 5">
    <name type="scientific">Amygdalobacter indicium</name>
    <dbReference type="NCBI Taxonomy" id="3029272"/>
    <lineage>
        <taxon>Bacteria</taxon>
        <taxon>Bacillati</taxon>
        <taxon>Bacillota</taxon>
        <taxon>Clostridia</taxon>
        <taxon>Eubacteriales</taxon>
        <taxon>Oscillospiraceae</taxon>
        <taxon>Amygdalobacter</taxon>
    </lineage>
</organism>
<dbReference type="Proteomes" id="UP001220478">
    <property type="component" value="Chromosome"/>
</dbReference>
<evidence type="ECO:0000256" key="3">
    <source>
        <dbReference type="ARBA" id="ARBA00023229"/>
    </source>
</evidence>
<dbReference type="InterPro" id="IPR050088">
    <property type="entry name" value="IspD/TarI_cytidylyltransf_bact"/>
</dbReference>
<dbReference type="Pfam" id="PF01128">
    <property type="entry name" value="IspD"/>
    <property type="match status" value="1"/>
</dbReference>
<accession>A0ABY8C6M6</accession>